<evidence type="ECO:0000313" key="3">
    <source>
        <dbReference type="EMBL" id="RRK33131.1"/>
    </source>
</evidence>
<accession>A0A426DKE8</accession>
<gene>
    <name evidence="3" type="ORF">EBB54_18615</name>
</gene>
<name>A0A426DKE8_9FIRM</name>
<comment type="caution">
    <text evidence="3">The sequence shown here is derived from an EMBL/GenBank/DDBJ whole genome shotgun (WGS) entry which is preliminary data.</text>
</comment>
<dbReference type="EMBL" id="RHJS01000002">
    <property type="protein sequence ID" value="RRK33131.1"/>
    <property type="molecule type" value="Genomic_DNA"/>
</dbReference>
<evidence type="ECO:0000256" key="1">
    <source>
        <dbReference type="PROSITE-ProRule" id="PRU00110"/>
    </source>
</evidence>
<evidence type="ECO:0000259" key="2">
    <source>
        <dbReference type="PROSITE" id="PS50894"/>
    </source>
</evidence>
<feature type="modified residue" description="Phosphohistidine" evidence="1">
    <location>
        <position position="60"/>
    </location>
</feature>
<keyword evidence="1" id="KW-0597">Phosphoprotein</keyword>
<dbReference type="SUPFAM" id="SSF47226">
    <property type="entry name" value="Histidine-containing phosphotransfer domain, HPT domain"/>
    <property type="match status" value="1"/>
</dbReference>
<dbReference type="Gene3D" id="1.20.120.160">
    <property type="entry name" value="HPT domain"/>
    <property type="match status" value="1"/>
</dbReference>
<dbReference type="AlphaFoldDB" id="A0A426DKE8"/>
<dbReference type="InterPro" id="IPR008207">
    <property type="entry name" value="Sig_transdc_His_kin_Hpt_dom"/>
</dbReference>
<protein>
    <submittedName>
        <fullName evidence="3">Hpt domain-containing protein</fullName>
    </submittedName>
</protein>
<dbReference type="PROSITE" id="PS50894">
    <property type="entry name" value="HPT"/>
    <property type="match status" value="1"/>
</dbReference>
<reference evidence="3" key="1">
    <citation type="submission" date="2018-10" db="EMBL/GenBank/DDBJ databases">
        <title>Schaedlerella arabinophila gen. nov. sp. nov., isolated from the mouse intestinal tract and comparative analysis with the genome of the closely related altered Schaedler flora strain ASF502.</title>
        <authorList>
            <person name="Miyake S."/>
            <person name="Soh M."/>
            <person name="Seedorf H."/>
        </authorList>
    </citation>
    <scope>NUCLEOTIDE SEQUENCE [LARGE SCALE GENOMIC DNA]</scope>
    <source>
        <strain evidence="3">DSM 106076</strain>
    </source>
</reference>
<sequence length="117" mass="13243">MTVKECYEQINGDYEGVFGRFRGDERIKKFAVKFLADGSFDSLCKTLEAADYSEAFRAAHTLKGVSQNLGFTGLYMASETLTEMLRSHPEDYVPSMLDELKAEYEKTYAAVEKLKAE</sequence>
<dbReference type="InterPro" id="IPR036641">
    <property type="entry name" value="HPT_dom_sf"/>
</dbReference>
<dbReference type="Proteomes" id="UP000274920">
    <property type="component" value="Unassembled WGS sequence"/>
</dbReference>
<proteinExistence type="predicted"/>
<keyword evidence="4" id="KW-1185">Reference proteome</keyword>
<dbReference type="CDD" id="cd00088">
    <property type="entry name" value="HPT"/>
    <property type="match status" value="1"/>
</dbReference>
<dbReference type="Pfam" id="PF01627">
    <property type="entry name" value="Hpt"/>
    <property type="match status" value="1"/>
</dbReference>
<dbReference type="GO" id="GO:0000160">
    <property type="term" value="P:phosphorelay signal transduction system"/>
    <property type="evidence" value="ECO:0007669"/>
    <property type="project" value="InterPro"/>
</dbReference>
<feature type="domain" description="HPt" evidence="2">
    <location>
        <begin position="21"/>
        <end position="114"/>
    </location>
</feature>
<dbReference type="RefSeq" id="WP_125128471.1">
    <property type="nucleotide sequence ID" value="NZ_RHJS01000002.1"/>
</dbReference>
<evidence type="ECO:0000313" key="4">
    <source>
        <dbReference type="Proteomes" id="UP000274920"/>
    </source>
</evidence>
<organism evidence="3 4">
    <name type="scientific">Schaedlerella arabinosiphila</name>
    <dbReference type="NCBI Taxonomy" id="2044587"/>
    <lineage>
        <taxon>Bacteria</taxon>
        <taxon>Bacillati</taxon>
        <taxon>Bacillota</taxon>
        <taxon>Clostridia</taxon>
        <taxon>Lachnospirales</taxon>
        <taxon>Lachnospiraceae</taxon>
        <taxon>Schaedlerella</taxon>
    </lineage>
</organism>